<proteinExistence type="inferred from homology"/>
<evidence type="ECO:0000256" key="6">
    <source>
        <dbReference type="PIRSR" id="PIRSR602081-2"/>
    </source>
</evidence>
<keyword evidence="4" id="KW-0157">Chromophore</keyword>
<dbReference type="GO" id="GO:0043153">
    <property type="term" value="P:entrainment of circadian clock by photoperiod"/>
    <property type="evidence" value="ECO:0007669"/>
    <property type="project" value="TreeGrafter"/>
</dbReference>
<evidence type="ECO:0000256" key="4">
    <source>
        <dbReference type="ARBA" id="ARBA00022991"/>
    </source>
</evidence>
<dbReference type="EMBL" id="JADWDJ010000010">
    <property type="protein sequence ID" value="KAG5274603.1"/>
    <property type="molecule type" value="Genomic_DNA"/>
</dbReference>
<comment type="caution">
    <text evidence="8">The sequence shown here is derived from an EMBL/GenBank/DDBJ whole genome shotgun (WGS) entry which is preliminary data.</text>
</comment>
<dbReference type="GO" id="GO:0071949">
    <property type="term" value="F:FAD binding"/>
    <property type="evidence" value="ECO:0007669"/>
    <property type="project" value="TreeGrafter"/>
</dbReference>
<dbReference type="InterPro" id="IPR006050">
    <property type="entry name" value="DNA_photolyase_N"/>
</dbReference>
<evidence type="ECO:0000256" key="3">
    <source>
        <dbReference type="ARBA" id="ARBA00022827"/>
    </source>
</evidence>
<dbReference type="GO" id="GO:0005634">
    <property type="term" value="C:nucleus"/>
    <property type="evidence" value="ECO:0007669"/>
    <property type="project" value="TreeGrafter"/>
</dbReference>
<evidence type="ECO:0000256" key="2">
    <source>
        <dbReference type="ARBA" id="ARBA00022630"/>
    </source>
</evidence>
<feature type="binding site" evidence="5">
    <location>
        <begin position="420"/>
        <end position="422"/>
    </location>
    <ligand>
        <name>FAD</name>
        <dbReference type="ChEBI" id="CHEBI:57692"/>
    </ligand>
</feature>
<gene>
    <name evidence="8" type="ORF">AALO_G00138110</name>
</gene>
<dbReference type="PANTHER" id="PTHR11455:SF63">
    <property type="entry name" value="PHOTOLYASE_CRYPTOCHROME ALPHA_BETA DOMAIN-CONTAINING PROTEIN"/>
    <property type="match status" value="1"/>
</dbReference>
<dbReference type="GO" id="GO:0032922">
    <property type="term" value="P:circadian regulation of gene expression"/>
    <property type="evidence" value="ECO:0007669"/>
    <property type="project" value="TreeGrafter"/>
</dbReference>
<dbReference type="Gene3D" id="1.25.40.80">
    <property type="match status" value="1"/>
</dbReference>
<comment type="similarity">
    <text evidence="1">Belongs to the DNA photolyase class-1 family.</text>
</comment>
<dbReference type="InterPro" id="IPR036155">
    <property type="entry name" value="Crypto/Photolyase_N_sf"/>
</dbReference>
<dbReference type="FunFam" id="1.10.579.10:FF:000001">
    <property type="entry name" value="Cryptochrome 1"/>
    <property type="match status" value="1"/>
</dbReference>
<feature type="domain" description="Photolyase/cryptochrome alpha/beta" evidence="7">
    <location>
        <begin position="37"/>
        <end position="167"/>
    </location>
</feature>
<name>A0AAV6GHM7_9TELE</name>
<dbReference type="AlphaFoldDB" id="A0AAV6GHM7"/>
<dbReference type="Proteomes" id="UP000823561">
    <property type="component" value="Chromosome 10"/>
</dbReference>
<dbReference type="Pfam" id="PF00875">
    <property type="entry name" value="DNA_photolyase"/>
    <property type="match status" value="1"/>
</dbReference>
<organism evidence="8 9">
    <name type="scientific">Alosa alosa</name>
    <name type="common">allis shad</name>
    <dbReference type="NCBI Taxonomy" id="278164"/>
    <lineage>
        <taxon>Eukaryota</taxon>
        <taxon>Metazoa</taxon>
        <taxon>Chordata</taxon>
        <taxon>Craniata</taxon>
        <taxon>Vertebrata</taxon>
        <taxon>Euteleostomi</taxon>
        <taxon>Actinopterygii</taxon>
        <taxon>Neopterygii</taxon>
        <taxon>Teleostei</taxon>
        <taxon>Clupei</taxon>
        <taxon>Clupeiformes</taxon>
        <taxon>Clupeoidei</taxon>
        <taxon>Clupeidae</taxon>
        <taxon>Alosa</taxon>
    </lineage>
</organism>
<dbReference type="GO" id="GO:0045892">
    <property type="term" value="P:negative regulation of DNA-templated transcription"/>
    <property type="evidence" value="ECO:0007669"/>
    <property type="project" value="TreeGrafter"/>
</dbReference>
<dbReference type="InterPro" id="IPR005101">
    <property type="entry name" value="Cryptochr/Photolyase_FAD-bd"/>
</dbReference>
<keyword evidence="2 5" id="KW-0285">Flavoprotein</keyword>
<dbReference type="GO" id="GO:0003677">
    <property type="term" value="F:DNA binding"/>
    <property type="evidence" value="ECO:0007669"/>
    <property type="project" value="TreeGrafter"/>
</dbReference>
<dbReference type="PANTHER" id="PTHR11455">
    <property type="entry name" value="CRYPTOCHROME"/>
    <property type="match status" value="1"/>
</dbReference>
<evidence type="ECO:0000256" key="5">
    <source>
        <dbReference type="PIRSR" id="PIRSR602081-1"/>
    </source>
</evidence>
<feature type="binding site" evidence="5">
    <location>
        <begin position="322"/>
        <end position="329"/>
    </location>
    <ligand>
        <name>FAD</name>
        <dbReference type="ChEBI" id="CHEBI:57692"/>
    </ligand>
</feature>
<evidence type="ECO:0000313" key="8">
    <source>
        <dbReference type="EMBL" id="KAG5274603.1"/>
    </source>
</evidence>
<reference evidence="8" key="1">
    <citation type="submission" date="2020-10" db="EMBL/GenBank/DDBJ databases">
        <title>Chromosome-scale genome assembly of the Allis shad, Alosa alosa.</title>
        <authorList>
            <person name="Margot Z."/>
            <person name="Christophe K."/>
            <person name="Cabau C."/>
            <person name="Louis A."/>
            <person name="Berthelot C."/>
            <person name="Parey E."/>
            <person name="Roest Crollius H."/>
            <person name="Montfort J."/>
            <person name="Robinson-Rechavi M."/>
            <person name="Bucao C."/>
            <person name="Bouchez O."/>
            <person name="Gislard M."/>
            <person name="Lluch J."/>
            <person name="Milhes M."/>
            <person name="Lampietro C."/>
            <person name="Lopez Roques C."/>
            <person name="Donnadieu C."/>
            <person name="Braasch I."/>
            <person name="Desvignes T."/>
            <person name="Postlethwait J."/>
            <person name="Bobe J."/>
            <person name="Guiguen Y."/>
        </authorList>
    </citation>
    <scope>NUCLEOTIDE SEQUENCE</scope>
    <source>
        <strain evidence="8">M-15738</strain>
        <tissue evidence="8">Blood</tissue>
    </source>
</reference>
<keyword evidence="3 5" id="KW-0274">FAD</keyword>
<dbReference type="SUPFAM" id="SSF48173">
    <property type="entry name" value="Cryptochrome/photolyase FAD-binding domain"/>
    <property type="match status" value="1"/>
</dbReference>
<dbReference type="SUPFAM" id="SSF52425">
    <property type="entry name" value="Cryptochrome/photolyase, N-terminal domain"/>
    <property type="match status" value="1"/>
</dbReference>
<dbReference type="Pfam" id="PF03441">
    <property type="entry name" value="FAD_binding_7"/>
    <property type="match status" value="1"/>
</dbReference>
<evidence type="ECO:0000313" key="9">
    <source>
        <dbReference type="Proteomes" id="UP000823561"/>
    </source>
</evidence>
<dbReference type="PROSITE" id="PS51645">
    <property type="entry name" value="PHR_CRY_ALPHA_BETA"/>
    <property type="match status" value="1"/>
</dbReference>
<sequence>MSRFLKSVSSSLLQLSEGPVARSKPPPTVPATTAMPNRTIHLFNKGLRLHDNPTLVAALESSAAVYPVFVLDRHFVESSTRMGALRWRFILQSLEDLHRSLQRLGSRLYVLQGTHEAVLRRLVAQWGITQLSFDVEVEPHYKRLDEELRAMASELGLGVLSCVAHTLYDVKRIIKANGGQPPLTYKKFLQVLSILGKPDMPAREITEMDIQKCPMPSNEGGEEHYQVPSLSELGLEVDSEVLWPGGESHALERLERHFQSQGWVANFSKPRTIPNSLLPSTTGLSPYLSLGCLSVRTFYHRLSKIYAQSKNHSLPPVSLQGQVLWREFFYTAALATPNFTRMVGNPICLQIGWYEDPEALKKWKMAQTGFPWIDAIMTQLRQEGWIHHLSRHAVACFLTRGDLWISWEEGMKVFEEFLLDADYSINAGNWMWLSASAFFHQYTRIFCPVRFGRRTDPDGHYLRKYLPVLKNFPSKYIYEPWNAPEDVQLQSGCIIGKDYPLPIVNHLDASQRNMALMKTVRCEQANTTELTRDVADDPMEVGVKRELSEEDAVAQGDGTECNGGISVGKKHCSSENEGRTCSWTPDTHRLQEISSKVM</sequence>
<feature type="site" description="Electron transfer via tryptophanyl radical" evidence="6">
    <location>
        <position position="430"/>
    </location>
</feature>
<dbReference type="Gene3D" id="1.10.579.10">
    <property type="entry name" value="DNA Cyclobutane Dipyrimidine Photolyase, subunit A, domain 3"/>
    <property type="match status" value="1"/>
</dbReference>
<comment type="cofactor">
    <cofactor evidence="5">
        <name>FAD</name>
        <dbReference type="ChEBI" id="CHEBI:57692"/>
    </cofactor>
    <text evidence="5">Binds 1 FAD per subunit.</text>
</comment>
<feature type="site" description="Electron transfer via tryptophanyl radical" evidence="6">
    <location>
        <position position="353"/>
    </location>
</feature>
<evidence type="ECO:0000259" key="7">
    <source>
        <dbReference type="PROSITE" id="PS51645"/>
    </source>
</evidence>
<protein>
    <recommendedName>
        <fullName evidence="7">Photolyase/cryptochrome alpha/beta domain-containing protein</fullName>
    </recommendedName>
</protein>
<dbReference type="InterPro" id="IPR014729">
    <property type="entry name" value="Rossmann-like_a/b/a_fold"/>
</dbReference>
<evidence type="ECO:0000256" key="1">
    <source>
        <dbReference type="ARBA" id="ARBA00005862"/>
    </source>
</evidence>
<dbReference type="Gene3D" id="3.40.50.620">
    <property type="entry name" value="HUPs"/>
    <property type="match status" value="1"/>
</dbReference>
<feature type="site" description="Electron transfer via tryptophanyl radical" evidence="6">
    <location>
        <position position="407"/>
    </location>
</feature>
<feature type="binding site" evidence="5">
    <location>
        <begin position="281"/>
        <end position="285"/>
    </location>
    <ligand>
        <name>FAD</name>
        <dbReference type="ChEBI" id="CHEBI:57692"/>
    </ligand>
</feature>
<accession>A0AAV6GHM7</accession>
<keyword evidence="9" id="KW-1185">Reference proteome</keyword>
<dbReference type="GO" id="GO:0005737">
    <property type="term" value="C:cytoplasm"/>
    <property type="evidence" value="ECO:0007669"/>
    <property type="project" value="TreeGrafter"/>
</dbReference>
<dbReference type="InterPro" id="IPR036134">
    <property type="entry name" value="Crypto/Photolyase_FAD-like_sf"/>
</dbReference>
<dbReference type="InterPro" id="IPR002081">
    <property type="entry name" value="Cryptochrome/DNA_photolyase_1"/>
</dbReference>